<evidence type="ECO:0000256" key="7">
    <source>
        <dbReference type="SAM" id="Phobius"/>
    </source>
</evidence>
<evidence type="ECO:0000256" key="1">
    <source>
        <dbReference type="ARBA" id="ARBA00004141"/>
    </source>
</evidence>
<evidence type="ECO:0000256" key="6">
    <source>
        <dbReference type="ARBA" id="ARBA00023136"/>
    </source>
</evidence>
<dbReference type="EMBL" id="BLPG01000001">
    <property type="protein sequence ID" value="GFJ87242.1"/>
    <property type="molecule type" value="Genomic_DNA"/>
</dbReference>
<reference evidence="9 10" key="1">
    <citation type="submission" date="2020-03" db="EMBL/GenBank/DDBJ databases">
        <title>Whole genome shotgun sequence of Phytohabitans rumicis NBRC 108638.</title>
        <authorList>
            <person name="Komaki H."/>
            <person name="Tamura T."/>
        </authorList>
    </citation>
    <scope>NUCLEOTIDE SEQUENCE [LARGE SCALE GENOMIC DNA]</scope>
    <source>
        <strain evidence="9 10">NBRC 108638</strain>
    </source>
</reference>
<comment type="caution">
    <text evidence="9">The sequence shown here is derived from an EMBL/GenBank/DDBJ whole genome shotgun (WGS) entry which is preliminary data.</text>
</comment>
<comment type="subcellular location">
    <subcellularLocation>
        <location evidence="1">Membrane</location>
        <topology evidence="1">Multi-pass membrane protein</topology>
    </subcellularLocation>
</comment>
<evidence type="ECO:0000313" key="10">
    <source>
        <dbReference type="Proteomes" id="UP000482960"/>
    </source>
</evidence>
<keyword evidence="10" id="KW-1185">Reference proteome</keyword>
<feature type="transmembrane region" description="Helical" evidence="7">
    <location>
        <begin position="100"/>
        <end position="121"/>
    </location>
</feature>
<dbReference type="PANTHER" id="PTHR30576:SF0">
    <property type="entry name" value="UNDECAPRENYL-PHOSPHATE N-ACETYLGALACTOSAMINYL 1-PHOSPHATE TRANSFERASE-RELATED"/>
    <property type="match status" value="1"/>
</dbReference>
<dbReference type="Proteomes" id="UP000482960">
    <property type="component" value="Unassembled WGS sequence"/>
</dbReference>
<keyword evidence="3 9" id="KW-0808">Transferase</keyword>
<feature type="transmembrane region" description="Helical" evidence="7">
    <location>
        <begin position="268"/>
        <end position="292"/>
    </location>
</feature>
<dbReference type="Gene3D" id="3.40.50.720">
    <property type="entry name" value="NAD(P)-binding Rossmann-like Domain"/>
    <property type="match status" value="1"/>
</dbReference>
<dbReference type="Pfam" id="PF02397">
    <property type="entry name" value="Bac_transf"/>
    <property type="match status" value="1"/>
</dbReference>
<feature type="transmembrane region" description="Helical" evidence="7">
    <location>
        <begin position="71"/>
        <end position="94"/>
    </location>
</feature>
<dbReference type="GO" id="GO:0016780">
    <property type="term" value="F:phosphotransferase activity, for other substituted phosphate groups"/>
    <property type="evidence" value="ECO:0007669"/>
    <property type="project" value="TreeGrafter"/>
</dbReference>
<comment type="similarity">
    <text evidence="2">Belongs to the bacterial sugar transferase family.</text>
</comment>
<accession>A0A6V8KPZ6</accession>
<dbReference type="RefSeq" id="WP_173074121.1">
    <property type="nucleotide sequence ID" value="NZ_BAABJB010000016.1"/>
</dbReference>
<keyword evidence="6 7" id="KW-0472">Membrane</keyword>
<dbReference type="GO" id="GO:0016020">
    <property type="term" value="C:membrane"/>
    <property type="evidence" value="ECO:0007669"/>
    <property type="project" value="UniProtKB-SubCell"/>
</dbReference>
<name>A0A6V8KPZ6_9ACTN</name>
<keyword evidence="4 7" id="KW-0812">Transmembrane</keyword>
<evidence type="ECO:0000259" key="8">
    <source>
        <dbReference type="Pfam" id="PF02397"/>
    </source>
</evidence>
<sequence>MEPQAARRTRGPRAGEPWRLLGTDLVVVAVIWTVAGSAWWATLLGTGLTVLAVAAAGLYRQRLHLSALDDVPRLLLSAGAVTALAAWLALPALMVPPALAALPALLPALVVAATMAARATTYRRLYRRRRRVAGERAIILGSGDLAIGLAEVLGADRAYGITPIGLVGPPTLTATALPVPLLGPTGELARIATDHRPDSVIVAFPSAPDAELVGLVRRWRRHGIGVYVVPRLFELSVPAGRAEQVHGIPLERIRPEPMRHVRAAAKRTIDVVGAAIGLALASPVLAACALAVRLESGHAGVLFRQQRVGRDGKPFTMLKFRSMTPSSDRESQVRWSIDHDDRVGPVGRILRSTSLDELPQLVNVLRGEMSLVGPRPERPFFAEQFARTYGGYADRHRVPVGMTGWAQIHGLRGDTSIAHRVRLDNHYIENWSIGLDIKIMIRTVGWMLGLSRRWR</sequence>
<evidence type="ECO:0000256" key="4">
    <source>
        <dbReference type="ARBA" id="ARBA00022692"/>
    </source>
</evidence>
<gene>
    <name evidence="9" type="primary">wcaJ_1</name>
    <name evidence="9" type="ORF">Prum_008840</name>
</gene>
<evidence type="ECO:0000256" key="5">
    <source>
        <dbReference type="ARBA" id="ARBA00022989"/>
    </source>
</evidence>
<dbReference type="PANTHER" id="PTHR30576">
    <property type="entry name" value="COLANIC BIOSYNTHESIS UDP-GLUCOSE LIPID CARRIER TRANSFERASE"/>
    <property type="match status" value="1"/>
</dbReference>
<reference evidence="9 10" key="2">
    <citation type="submission" date="2020-03" db="EMBL/GenBank/DDBJ databases">
        <authorList>
            <person name="Ichikawa N."/>
            <person name="Kimura A."/>
            <person name="Kitahashi Y."/>
            <person name="Uohara A."/>
        </authorList>
    </citation>
    <scope>NUCLEOTIDE SEQUENCE [LARGE SCALE GENOMIC DNA]</scope>
    <source>
        <strain evidence="9 10">NBRC 108638</strain>
    </source>
</reference>
<dbReference type="AlphaFoldDB" id="A0A6V8KPZ6"/>
<keyword evidence="5 7" id="KW-1133">Transmembrane helix</keyword>
<dbReference type="NCBIfam" id="TIGR03025">
    <property type="entry name" value="EPS_sugtrans"/>
    <property type="match status" value="1"/>
</dbReference>
<evidence type="ECO:0000313" key="9">
    <source>
        <dbReference type="EMBL" id="GFJ87242.1"/>
    </source>
</evidence>
<feature type="transmembrane region" description="Helical" evidence="7">
    <location>
        <begin position="17"/>
        <end position="34"/>
    </location>
</feature>
<protein>
    <submittedName>
        <fullName evidence="9">UDP-phosphate galactose phosphotransferase</fullName>
    </submittedName>
</protein>
<feature type="domain" description="Bacterial sugar transferase" evidence="8">
    <location>
        <begin position="266"/>
        <end position="448"/>
    </location>
</feature>
<proteinExistence type="inferred from homology"/>
<dbReference type="InterPro" id="IPR017475">
    <property type="entry name" value="EPS_sugar_tfrase"/>
</dbReference>
<feature type="transmembrane region" description="Helical" evidence="7">
    <location>
        <begin position="40"/>
        <end position="59"/>
    </location>
</feature>
<dbReference type="InterPro" id="IPR003362">
    <property type="entry name" value="Bact_transf"/>
</dbReference>
<evidence type="ECO:0000256" key="3">
    <source>
        <dbReference type="ARBA" id="ARBA00022679"/>
    </source>
</evidence>
<organism evidence="9 10">
    <name type="scientific">Phytohabitans rumicis</name>
    <dbReference type="NCBI Taxonomy" id="1076125"/>
    <lineage>
        <taxon>Bacteria</taxon>
        <taxon>Bacillati</taxon>
        <taxon>Actinomycetota</taxon>
        <taxon>Actinomycetes</taxon>
        <taxon>Micromonosporales</taxon>
        <taxon>Micromonosporaceae</taxon>
    </lineage>
</organism>
<evidence type="ECO:0000256" key="2">
    <source>
        <dbReference type="ARBA" id="ARBA00006464"/>
    </source>
</evidence>